<gene>
    <name evidence="2" type="ORF">F2P56_001492</name>
</gene>
<dbReference type="GO" id="GO:0003824">
    <property type="term" value="F:catalytic activity"/>
    <property type="evidence" value="ECO:0007669"/>
    <property type="project" value="InterPro"/>
</dbReference>
<sequence length="418" mass="47442">MNNSIIVWNVRGIGTSRRRLKKLVSKFKPQLVAVLEPFQNVDKAIRLQHYLQFDSFSSNVDVGGKIWIFWANSLDIQVVRSNMQFVSLRVTSGSVQFLLNIIYAKCSMYERKIMWEDLSSQAMGPVPCLFAGDFNIIQNNSERRGGSPRSNAAMADFNDWIHQGGLVEMNSKGICSYLPKTTSDHAPMVIEFKLDPSSYGPSPFRFQQMWVDHPQFLPCVKQAWSATFDGHGLSKLAFKLKITKVALREWNKQNFGHTNMHIISLEKQIEELEKKLQQNWDDSTERDLIVASADLDNWLCREDTRLAQMAKLKWHMEGDRNTKFFHACLANKRCKKVMYMRSSNGMVFNSPEGIHQGAVDYFSSFLQGSQISLLPDLSTLISPIISDSDNLMLCGMPSMKEVYSALSSIPSNSSPGPD</sequence>
<reference evidence="2" key="1">
    <citation type="submission" date="2015-10" db="EMBL/GenBank/DDBJ databases">
        <authorList>
            <person name="Martinez-Garcia P.J."/>
            <person name="Crepeau M.W."/>
            <person name="Puiu D."/>
            <person name="Gonzalez-Ibeas D."/>
            <person name="Whalen J."/>
            <person name="Stevens K."/>
            <person name="Paul R."/>
            <person name="Butterfield T."/>
            <person name="Britton M."/>
            <person name="Reagan R."/>
            <person name="Chakraborty S."/>
            <person name="Walawage S.L."/>
            <person name="Vasquez-Gross H.A."/>
            <person name="Cardeno C."/>
            <person name="Famula R."/>
            <person name="Pratt K."/>
            <person name="Kuruganti S."/>
            <person name="Aradhya M.K."/>
            <person name="Leslie C.A."/>
            <person name="Dandekar A.M."/>
            <person name="Salzberg S.L."/>
            <person name="Wegrzyn J.L."/>
            <person name="Langley C.H."/>
            <person name="Neale D.B."/>
        </authorList>
    </citation>
    <scope>NUCLEOTIDE SEQUENCE</scope>
    <source>
        <tissue evidence="2">Leaves</tissue>
    </source>
</reference>
<feature type="non-terminal residue" evidence="2">
    <location>
        <position position="1"/>
    </location>
</feature>
<evidence type="ECO:0000313" key="2">
    <source>
        <dbReference type="EMBL" id="KAF5480776.1"/>
    </source>
</evidence>
<reference evidence="2" key="2">
    <citation type="submission" date="2020-03" db="EMBL/GenBank/DDBJ databases">
        <title>Walnut 2.0.</title>
        <authorList>
            <person name="Marrano A."/>
            <person name="Britton M."/>
            <person name="Zimin A.V."/>
            <person name="Zaini P.A."/>
            <person name="Workman R."/>
            <person name="Puiu D."/>
            <person name="Bianco L."/>
            <person name="Allen B.J."/>
            <person name="Troggio M."/>
            <person name="Leslie C.A."/>
            <person name="Timp W."/>
            <person name="Dendekar A."/>
            <person name="Salzberg S.L."/>
            <person name="Neale D.B."/>
        </authorList>
    </citation>
    <scope>NUCLEOTIDE SEQUENCE</scope>
    <source>
        <tissue evidence="2">Leaves</tissue>
    </source>
</reference>
<protein>
    <recommendedName>
        <fullName evidence="1">Endonuclease/exonuclease/phosphatase domain-containing protein</fullName>
    </recommendedName>
</protein>
<feature type="domain" description="Endonuclease/exonuclease/phosphatase" evidence="1">
    <location>
        <begin position="7"/>
        <end position="170"/>
    </location>
</feature>
<dbReference type="AlphaFoldDB" id="A0A833XZZ0"/>
<dbReference type="InterPro" id="IPR005135">
    <property type="entry name" value="Endo/exonuclease/phosphatase"/>
</dbReference>
<dbReference type="Pfam" id="PF03372">
    <property type="entry name" value="Exo_endo_phos"/>
    <property type="match status" value="1"/>
</dbReference>
<dbReference type="PANTHER" id="PTHR33710:SF13">
    <property type="entry name" value="ENDONUCLEASE_EXONUCLEASE_PHOSPHATASE FAMILY PROTEIN"/>
    <property type="match status" value="1"/>
</dbReference>
<dbReference type="Proteomes" id="UP000619265">
    <property type="component" value="Unassembled WGS sequence"/>
</dbReference>
<dbReference type="EMBL" id="LIHL02000001">
    <property type="protein sequence ID" value="KAF5480776.1"/>
    <property type="molecule type" value="Genomic_DNA"/>
</dbReference>
<evidence type="ECO:0000259" key="1">
    <source>
        <dbReference type="Pfam" id="PF03372"/>
    </source>
</evidence>
<dbReference type="Gene3D" id="3.60.10.10">
    <property type="entry name" value="Endonuclease/exonuclease/phosphatase"/>
    <property type="match status" value="1"/>
</dbReference>
<dbReference type="SUPFAM" id="SSF56219">
    <property type="entry name" value="DNase I-like"/>
    <property type="match status" value="1"/>
</dbReference>
<dbReference type="InterPro" id="IPR036691">
    <property type="entry name" value="Endo/exonu/phosph_ase_sf"/>
</dbReference>
<comment type="caution">
    <text evidence="2">The sequence shown here is derived from an EMBL/GenBank/DDBJ whole genome shotgun (WGS) entry which is preliminary data.</text>
</comment>
<dbReference type="PANTHER" id="PTHR33710">
    <property type="entry name" value="BNAC02G09200D PROTEIN"/>
    <property type="match status" value="1"/>
</dbReference>
<dbReference type="Gramene" id="Jr01_16120_p1">
    <property type="protein sequence ID" value="cds.Jr01_16120_p1"/>
    <property type="gene ID" value="Jr01_16120"/>
</dbReference>
<accession>A0A833XZZ0</accession>
<proteinExistence type="predicted"/>
<evidence type="ECO:0000313" key="3">
    <source>
        <dbReference type="Proteomes" id="UP000619265"/>
    </source>
</evidence>
<organism evidence="2 3">
    <name type="scientific">Juglans regia</name>
    <name type="common">English walnut</name>
    <dbReference type="NCBI Taxonomy" id="51240"/>
    <lineage>
        <taxon>Eukaryota</taxon>
        <taxon>Viridiplantae</taxon>
        <taxon>Streptophyta</taxon>
        <taxon>Embryophyta</taxon>
        <taxon>Tracheophyta</taxon>
        <taxon>Spermatophyta</taxon>
        <taxon>Magnoliopsida</taxon>
        <taxon>eudicotyledons</taxon>
        <taxon>Gunneridae</taxon>
        <taxon>Pentapetalae</taxon>
        <taxon>rosids</taxon>
        <taxon>fabids</taxon>
        <taxon>Fagales</taxon>
        <taxon>Juglandaceae</taxon>
        <taxon>Juglans</taxon>
    </lineage>
</organism>
<name>A0A833XZZ0_JUGRE</name>